<dbReference type="PANTHER" id="PTHR14742:SF0">
    <property type="entry name" value="RIBONUCLEASE P PROTEIN SUBUNIT P21"/>
    <property type="match status" value="1"/>
</dbReference>
<dbReference type="GO" id="GO:0008033">
    <property type="term" value="P:tRNA processing"/>
    <property type="evidence" value="ECO:0007669"/>
    <property type="project" value="UniProtKB-KW"/>
</dbReference>
<comment type="caution">
    <text evidence="6">The sequence shown here is derived from an EMBL/GenBank/DDBJ whole genome shotgun (WGS) entry which is preliminary data.</text>
</comment>
<dbReference type="GO" id="GO:0005655">
    <property type="term" value="C:nucleolar ribonuclease P complex"/>
    <property type="evidence" value="ECO:0007669"/>
    <property type="project" value="TreeGrafter"/>
</dbReference>
<protein>
    <submittedName>
        <fullName evidence="6">Uncharacterized protein</fullName>
    </submittedName>
</protein>
<keyword evidence="3" id="KW-0862">Zinc</keyword>
<accession>A0A225AYM8</accession>
<dbReference type="RefSeq" id="XP_020122579.1">
    <property type="nucleotide sequence ID" value="XM_020264999.1"/>
</dbReference>
<gene>
    <name evidence="6" type="ORF">UA08_02906</name>
</gene>
<evidence type="ECO:0000256" key="3">
    <source>
        <dbReference type="ARBA" id="ARBA00022833"/>
    </source>
</evidence>
<comment type="similarity">
    <text evidence="4">Belongs to the eukaryotic/archaeal RNase P protein component 4 family.</text>
</comment>
<dbReference type="PANTHER" id="PTHR14742">
    <property type="entry name" value="RIBONUCLEASE P SUBUNIT P21"/>
    <property type="match status" value="1"/>
</dbReference>
<evidence type="ECO:0000256" key="1">
    <source>
        <dbReference type="ARBA" id="ARBA00022694"/>
    </source>
</evidence>
<evidence type="ECO:0000256" key="5">
    <source>
        <dbReference type="SAM" id="MobiDB-lite"/>
    </source>
</evidence>
<dbReference type="InterPro" id="IPR007175">
    <property type="entry name" value="Rpr2/Snm1/Rpp21"/>
</dbReference>
<dbReference type="Proteomes" id="UP000214365">
    <property type="component" value="Unassembled WGS sequence"/>
</dbReference>
<evidence type="ECO:0000313" key="7">
    <source>
        <dbReference type="Proteomes" id="UP000214365"/>
    </source>
</evidence>
<dbReference type="AlphaFoldDB" id="A0A225AYM8"/>
<proteinExistence type="inferred from homology"/>
<feature type="region of interest" description="Disordered" evidence="5">
    <location>
        <begin position="39"/>
        <end position="63"/>
    </location>
</feature>
<dbReference type="GeneID" id="31002661"/>
<name>A0A225AYM8_TALAT</name>
<evidence type="ECO:0000313" key="6">
    <source>
        <dbReference type="EMBL" id="OKL62458.1"/>
    </source>
</evidence>
<keyword evidence="2" id="KW-0479">Metal-binding</keyword>
<feature type="region of interest" description="Disordered" evidence="5">
    <location>
        <begin position="140"/>
        <end position="168"/>
    </location>
</feature>
<dbReference type="EMBL" id="LFMY01000003">
    <property type="protein sequence ID" value="OKL62458.1"/>
    <property type="molecule type" value="Genomic_DNA"/>
</dbReference>
<dbReference type="STRING" id="1441469.A0A225AYM8"/>
<dbReference type="GO" id="GO:0046872">
    <property type="term" value="F:metal ion binding"/>
    <property type="evidence" value="ECO:0007669"/>
    <property type="project" value="UniProtKB-KW"/>
</dbReference>
<organism evidence="6 7">
    <name type="scientific">Talaromyces atroroseus</name>
    <dbReference type="NCBI Taxonomy" id="1441469"/>
    <lineage>
        <taxon>Eukaryota</taxon>
        <taxon>Fungi</taxon>
        <taxon>Dikarya</taxon>
        <taxon>Ascomycota</taxon>
        <taxon>Pezizomycotina</taxon>
        <taxon>Eurotiomycetes</taxon>
        <taxon>Eurotiomycetidae</taxon>
        <taxon>Eurotiales</taxon>
        <taxon>Trichocomaceae</taxon>
        <taxon>Talaromyces</taxon>
        <taxon>Talaromyces sect. Trachyspermi</taxon>
    </lineage>
</organism>
<evidence type="ECO:0000256" key="2">
    <source>
        <dbReference type="ARBA" id="ARBA00022723"/>
    </source>
</evidence>
<dbReference type="OrthoDB" id="128536at2759"/>
<keyword evidence="1" id="KW-0819">tRNA processing</keyword>
<dbReference type="Pfam" id="PF04032">
    <property type="entry name" value="Rpr2"/>
    <property type="match status" value="1"/>
</dbReference>
<feature type="compositionally biased region" description="Basic and acidic residues" evidence="5">
    <location>
        <begin position="150"/>
        <end position="161"/>
    </location>
</feature>
<keyword evidence="7" id="KW-1185">Reference proteome</keyword>
<sequence>MAATKGKKVANGGPGGAQSHIRARLAYLHKAALYLQTATKESQTTTNDNNNDDNENESSIQARTHRHYINQMRGISRKTQQRLSIETKRSFCKRCDLLLIPGVTSTEEVENQSKDQKKPWADVLVVRCKACEAVKRFPQNQKRSAKLSVRKQERGDKDAELKNGSGGS</sequence>
<evidence type="ECO:0000256" key="4">
    <source>
        <dbReference type="ARBA" id="ARBA00038402"/>
    </source>
</evidence>
<reference evidence="6 7" key="1">
    <citation type="submission" date="2015-06" db="EMBL/GenBank/DDBJ databases">
        <title>Talaromyces atroroseus IBT 11181 draft genome.</title>
        <authorList>
            <person name="Rasmussen K.B."/>
            <person name="Rasmussen S."/>
            <person name="Petersen B."/>
            <person name="Sicheritz-Ponten T."/>
            <person name="Mortensen U.H."/>
            <person name="Thrane U."/>
        </authorList>
    </citation>
    <scope>NUCLEOTIDE SEQUENCE [LARGE SCALE GENOMIC DNA]</scope>
    <source>
        <strain evidence="6 7">IBT 11181</strain>
    </source>
</reference>
<dbReference type="Gene3D" id="6.20.50.20">
    <property type="match status" value="1"/>
</dbReference>